<dbReference type="PRINTS" id="PR00364">
    <property type="entry name" value="DISEASERSIST"/>
</dbReference>
<dbReference type="PROSITE" id="PS50104">
    <property type="entry name" value="TIR"/>
    <property type="match status" value="1"/>
</dbReference>
<dbReference type="SUPFAM" id="SSF46785">
    <property type="entry name" value="Winged helix' DNA-binding domain"/>
    <property type="match status" value="1"/>
</dbReference>
<feature type="domain" description="TIR" evidence="5">
    <location>
        <begin position="38"/>
        <end position="202"/>
    </location>
</feature>
<keyword evidence="3" id="KW-0611">Plant defense</keyword>
<dbReference type="Gene3D" id="3.40.50.300">
    <property type="entry name" value="P-loop containing nucleotide triphosphate hydrolases"/>
    <property type="match status" value="1"/>
</dbReference>
<dbReference type="InterPro" id="IPR042197">
    <property type="entry name" value="Apaf_helical"/>
</dbReference>
<evidence type="ECO:0000313" key="7">
    <source>
        <dbReference type="Proteomes" id="UP001634007"/>
    </source>
</evidence>
<evidence type="ECO:0000256" key="2">
    <source>
        <dbReference type="ARBA" id="ARBA00022737"/>
    </source>
</evidence>
<keyword evidence="4" id="KW-0520">NAD</keyword>
<dbReference type="InterPro" id="IPR058192">
    <property type="entry name" value="WHD_ROQ1-like"/>
</dbReference>
<dbReference type="Proteomes" id="UP001634007">
    <property type="component" value="Unassembled WGS sequence"/>
</dbReference>
<keyword evidence="1" id="KW-0433">Leucine-rich repeat</keyword>
<dbReference type="SUPFAM" id="SSF52058">
    <property type="entry name" value="L domain-like"/>
    <property type="match status" value="1"/>
</dbReference>
<dbReference type="Pfam" id="PF23598">
    <property type="entry name" value="LRR_14"/>
    <property type="match status" value="1"/>
</dbReference>
<dbReference type="PANTHER" id="PTHR11017">
    <property type="entry name" value="LEUCINE-RICH REPEAT-CONTAINING PROTEIN"/>
    <property type="match status" value="1"/>
</dbReference>
<dbReference type="Pfam" id="PF23282">
    <property type="entry name" value="WHD_ROQ1"/>
    <property type="match status" value="1"/>
</dbReference>
<dbReference type="InterPro" id="IPR036390">
    <property type="entry name" value="WH_DNA-bd_sf"/>
</dbReference>
<accession>A0ABD3L0N6</accession>
<organism evidence="6 7">
    <name type="scientific">Eucalyptus globulus</name>
    <name type="common">Tasmanian blue gum</name>
    <dbReference type="NCBI Taxonomy" id="34317"/>
    <lineage>
        <taxon>Eukaryota</taxon>
        <taxon>Viridiplantae</taxon>
        <taxon>Streptophyta</taxon>
        <taxon>Embryophyta</taxon>
        <taxon>Tracheophyta</taxon>
        <taxon>Spermatophyta</taxon>
        <taxon>Magnoliopsida</taxon>
        <taxon>eudicotyledons</taxon>
        <taxon>Gunneridae</taxon>
        <taxon>Pentapetalae</taxon>
        <taxon>rosids</taxon>
        <taxon>malvids</taxon>
        <taxon>Myrtales</taxon>
        <taxon>Myrtaceae</taxon>
        <taxon>Myrtoideae</taxon>
        <taxon>Eucalypteae</taxon>
        <taxon>Eucalyptus</taxon>
    </lineage>
</organism>
<evidence type="ECO:0000256" key="1">
    <source>
        <dbReference type="ARBA" id="ARBA00022614"/>
    </source>
</evidence>
<proteinExistence type="predicted"/>
<dbReference type="InterPro" id="IPR035897">
    <property type="entry name" value="Toll_tir_struct_dom_sf"/>
</dbReference>
<dbReference type="AlphaFoldDB" id="A0ABD3L0N6"/>
<dbReference type="EMBL" id="JBJKBG010000003">
    <property type="protein sequence ID" value="KAL3745194.1"/>
    <property type="molecule type" value="Genomic_DNA"/>
</dbReference>
<dbReference type="InterPro" id="IPR044974">
    <property type="entry name" value="Disease_R_plants"/>
</dbReference>
<evidence type="ECO:0000256" key="3">
    <source>
        <dbReference type="ARBA" id="ARBA00022821"/>
    </source>
</evidence>
<reference evidence="6 7" key="1">
    <citation type="submission" date="2024-11" db="EMBL/GenBank/DDBJ databases">
        <title>Chromosome-level genome assembly of Eucalyptus globulus Labill. provides insights into its genome evolution.</title>
        <authorList>
            <person name="Li X."/>
        </authorList>
    </citation>
    <scope>NUCLEOTIDE SEQUENCE [LARGE SCALE GENOMIC DNA]</scope>
    <source>
        <strain evidence="6">CL2024</strain>
        <tissue evidence="6">Fresh tender leaves</tissue>
    </source>
</reference>
<dbReference type="SUPFAM" id="SSF52200">
    <property type="entry name" value="Toll/Interleukin receptor TIR domain"/>
    <property type="match status" value="1"/>
</dbReference>
<dbReference type="PANTHER" id="PTHR11017:SF570">
    <property type="entry name" value="DISEASE RESISTANCE PROTEIN (TIR-NBS CLASS)-RELATED"/>
    <property type="match status" value="1"/>
</dbReference>
<dbReference type="Gene3D" id="3.40.50.10140">
    <property type="entry name" value="Toll/interleukin-1 receptor homology (TIR) domain"/>
    <property type="match status" value="1"/>
</dbReference>
<dbReference type="InterPro" id="IPR002182">
    <property type="entry name" value="NB-ARC"/>
</dbReference>
<dbReference type="Gene3D" id="1.10.8.430">
    <property type="entry name" value="Helical domain of apoptotic protease-activating factors"/>
    <property type="match status" value="1"/>
</dbReference>
<dbReference type="InterPro" id="IPR055414">
    <property type="entry name" value="LRR_R13L4/SHOC2-like"/>
</dbReference>
<evidence type="ECO:0000256" key="4">
    <source>
        <dbReference type="ARBA" id="ARBA00023027"/>
    </source>
</evidence>
<dbReference type="Gene3D" id="3.80.10.10">
    <property type="entry name" value="Ribonuclease Inhibitor"/>
    <property type="match status" value="2"/>
</dbReference>
<keyword evidence="7" id="KW-1185">Reference proteome</keyword>
<dbReference type="InterPro" id="IPR027417">
    <property type="entry name" value="P-loop_NTPase"/>
</dbReference>
<dbReference type="GO" id="GO:0006952">
    <property type="term" value="P:defense response"/>
    <property type="evidence" value="ECO:0007669"/>
    <property type="project" value="UniProtKB-KW"/>
</dbReference>
<dbReference type="InterPro" id="IPR000157">
    <property type="entry name" value="TIR_dom"/>
</dbReference>
<dbReference type="Pfam" id="PF00931">
    <property type="entry name" value="NB-ARC"/>
    <property type="match status" value="1"/>
</dbReference>
<dbReference type="GO" id="GO:0051707">
    <property type="term" value="P:response to other organism"/>
    <property type="evidence" value="ECO:0007669"/>
    <property type="project" value="UniProtKB-ARBA"/>
</dbReference>
<dbReference type="InterPro" id="IPR032675">
    <property type="entry name" value="LRR_dom_sf"/>
</dbReference>
<dbReference type="SMART" id="SM00255">
    <property type="entry name" value="TIR"/>
    <property type="match status" value="1"/>
</dbReference>
<keyword evidence="2" id="KW-0677">Repeat</keyword>
<dbReference type="FunFam" id="3.40.50.10140:FF:000007">
    <property type="entry name" value="Disease resistance protein (TIR-NBS-LRR class)"/>
    <property type="match status" value="1"/>
</dbReference>
<evidence type="ECO:0000313" key="6">
    <source>
        <dbReference type="EMBL" id="KAL3745194.1"/>
    </source>
</evidence>
<gene>
    <name evidence="6" type="ORF">ACJRO7_014325</name>
</gene>
<dbReference type="SUPFAM" id="SSF52540">
    <property type="entry name" value="P-loop containing nucleoside triphosphate hydrolases"/>
    <property type="match status" value="1"/>
</dbReference>
<name>A0ABD3L0N6_EUCGL</name>
<evidence type="ECO:0000259" key="5">
    <source>
        <dbReference type="PROSITE" id="PS50104"/>
    </source>
</evidence>
<sequence length="894" mass="101737">MKRKERTHLEDPIYEVSSSLTSPHVGDYEGGTKRPKGNDYEVFLSFRGKDTRKGFTDYLYTSLVDTGIQVFRDDNELRVGEEIGKELLYNIAQSMISIPIISENYTSSKWCLRELAQMLKCKRSKGQIVLPIFYKVQPSHLKRGLGDGISAHKDNLNEMVVKEWEEALKEVSSLKGWELEKIENGHEGALVKIVVTKVLSELKGTFQLIVPQQLVGIDYHIGHIMSLIDAEFNDIWIIGIYGMGGIGKTTLAKALYNKFSSQFEYRSFVADCREAYQREGIKCLQKQLISSLGSPCDVSNVDEGIRLIKSRFAHKKALIFLDDIDDSAHLKYLVDRGWFKAGSIVIITTRNKDVLGQASADHMYQLKELSLGQSLILFSRHAFQKDSPPIDYENISRDVISTTGGLPLALEVIGSFLCRKRENVWKDTLKKLKKVPHEKVQEKLKISYEALDYEEQQIFLDIACLFVGSHKQNPTYVWDACDFFPEKGIEVLSLMSLIKIHKNGKLSMHDQLRDLGRQIVYLENPKEPQERSRLWIYGEALDVLDSCKGTRKIEALRLDKWGYGRRYTAEQFKELTNLRFLEVDGANFIGDFQSLLSKLRWLQWKNCPSNFAATNFHPKKLVVLDLSHSAISEDWGGWVPLKMAIKLKVLNLTNCQSLKRTPDLSTFERLEILSLANCDNVEELHPSIGNLASLIELDLGCTSVTKLPKSIGNLQNLRILGIYRTDITELPDAIGMLAKLQKLVASACKNLERLSSNMCKLISLEKFHFPMCEKLRELPEMPSGLTDLTITCQGQSFPHLSQLTRLKRLAFIDCHRLECVPKLPIGLSALHIDRCGKLKALMNLSDLKHLRYFRVSGCPSLERSPDVSNFRRTQMRELGLREYQLDSTGFLIDG</sequence>
<dbReference type="Pfam" id="PF01582">
    <property type="entry name" value="TIR"/>
    <property type="match status" value="1"/>
</dbReference>
<protein>
    <recommendedName>
        <fullName evidence="5">TIR domain-containing protein</fullName>
    </recommendedName>
</protein>
<comment type="caution">
    <text evidence="6">The sequence shown here is derived from an EMBL/GenBank/DDBJ whole genome shotgun (WGS) entry which is preliminary data.</text>
</comment>